<dbReference type="EC" id="3.1.3.-" evidence="3"/>
<dbReference type="Pfam" id="PF00300">
    <property type="entry name" value="His_Phos_1"/>
    <property type="match status" value="1"/>
</dbReference>
<dbReference type="InterPro" id="IPR013078">
    <property type="entry name" value="His_Pase_superF_clade-1"/>
</dbReference>
<dbReference type="Proteomes" id="UP000568050">
    <property type="component" value="Unassembled WGS sequence"/>
</dbReference>
<keyword evidence="4" id="KW-1185">Reference proteome</keyword>
<keyword evidence="1 3" id="KW-0378">Hydrolase</keyword>
<organism evidence="3 4">
    <name type="scientific">Helcobacillus massiliensis</name>
    <dbReference type="NCBI Taxonomy" id="521392"/>
    <lineage>
        <taxon>Bacteria</taxon>
        <taxon>Bacillati</taxon>
        <taxon>Actinomycetota</taxon>
        <taxon>Actinomycetes</taxon>
        <taxon>Micrococcales</taxon>
        <taxon>Dermabacteraceae</taxon>
        <taxon>Helcobacillus</taxon>
    </lineage>
</organism>
<evidence type="ECO:0000256" key="1">
    <source>
        <dbReference type="ARBA" id="ARBA00022801"/>
    </source>
</evidence>
<dbReference type="SMART" id="SM00855">
    <property type="entry name" value="PGAM"/>
    <property type="match status" value="1"/>
</dbReference>
<dbReference type="SUPFAM" id="SSF53254">
    <property type="entry name" value="Phosphoglycerate mutase-like"/>
    <property type="match status" value="1"/>
</dbReference>
<proteinExistence type="predicted"/>
<evidence type="ECO:0000313" key="4">
    <source>
        <dbReference type="Proteomes" id="UP000568050"/>
    </source>
</evidence>
<gene>
    <name evidence="3" type="ORF">FHX50_000663</name>
</gene>
<protein>
    <submittedName>
        <fullName evidence="3">Phosphohistidine phosphatase</fullName>
        <ecNumber evidence="3">3.1.3.-</ecNumber>
    </submittedName>
</protein>
<dbReference type="CDD" id="cd07067">
    <property type="entry name" value="HP_PGM_like"/>
    <property type="match status" value="1"/>
</dbReference>
<dbReference type="InterPro" id="IPR051021">
    <property type="entry name" value="Mito_Ser/Thr_phosphatase"/>
</dbReference>
<reference evidence="3 4" key="1">
    <citation type="submission" date="2020-08" db="EMBL/GenBank/DDBJ databases">
        <title>Sequencing the genomes of 1000 actinobacteria strains.</title>
        <authorList>
            <person name="Klenk H.-P."/>
        </authorList>
    </citation>
    <scope>NUCLEOTIDE SEQUENCE [LARGE SCALE GENOMIC DNA]</scope>
    <source>
        <strain evidence="3 4">DSM 23040</strain>
    </source>
</reference>
<dbReference type="PANTHER" id="PTHR20935:SF1">
    <property type="entry name" value="SLL1549 PROTEIN"/>
    <property type="match status" value="1"/>
</dbReference>
<dbReference type="Gene3D" id="3.40.50.1240">
    <property type="entry name" value="Phosphoglycerate mutase-like"/>
    <property type="match status" value="1"/>
</dbReference>
<evidence type="ECO:0000313" key="3">
    <source>
        <dbReference type="EMBL" id="MBB3022415.1"/>
    </source>
</evidence>
<name>A0A839QRM1_9MICO</name>
<sequence>MRHGKAENSAPTDKERPLASKGVTQARAVGDYLRSQGICPTRVLVSSAQRTRDTWDALRPGLPDFDGDVSVHDEFYATGPAEVLEELHRLPADESVVLVIGHEPVMSSLASHLADEESSDSGATAQVRLGMPTGSVSVFSGRLGSWAELGEDSLSLHALLRG</sequence>
<dbReference type="GO" id="GO:0016787">
    <property type="term" value="F:hydrolase activity"/>
    <property type="evidence" value="ECO:0007669"/>
    <property type="project" value="UniProtKB-KW"/>
</dbReference>
<evidence type="ECO:0000256" key="2">
    <source>
        <dbReference type="SAM" id="MobiDB-lite"/>
    </source>
</evidence>
<dbReference type="InterPro" id="IPR029033">
    <property type="entry name" value="His_PPase_superfam"/>
</dbReference>
<dbReference type="RefSeq" id="WP_239375310.1">
    <property type="nucleotide sequence ID" value="NZ_CBCSFZ010000041.1"/>
</dbReference>
<accession>A0A839QRM1</accession>
<dbReference type="EMBL" id="JACHWP010000001">
    <property type="protein sequence ID" value="MBB3022415.1"/>
    <property type="molecule type" value="Genomic_DNA"/>
</dbReference>
<feature type="region of interest" description="Disordered" evidence="2">
    <location>
        <begin position="1"/>
        <end position="22"/>
    </location>
</feature>
<comment type="caution">
    <text evidence="3">The sequence shown here is derived from an EMBL/GenBank/DDBJ whole genome shotgun (WGS) entry which is preliminary data.</text>
</comment>
<dbReference type="AlphaFoldDB" id="A0A839QRM1"/>
<feature type="compositionally biased region" description="Basic and acidic residues" evidence="2">
    <location>
        <begin position="1"/>
        <end position="18"/>
    </location>
</feature>
<dbReference type="PANTHER" id="PTHR20935">
    <property type="entry name" value="PHOSPHOGLYCERATE MUTASE-RELATED"/>
    <property type="match status" value="1"/>
</dbReference>